<dbReference type="GO" id="GO:0009408">
    <property type="term" value="P:response to heat"/>
    <property type="evidence" value="ECO:0007669"/>
    <property type="project" value="TreeGrafter"/>
</dbReference>
<dbReference type="InterPro" id="IPR002068">
    <property type="entry name" value="A-crystallin/Hsp20_dom"/>
</dbReference>
<dbReference type="GO" id="GO:0005634">
    <property type="term" value="C:nucleus"/>
    <property type="evidence" value="ECO:0007669"/>
    <property type="project" value="TreeGrafter"/>
</dbReference>
<dbReference type="GO" id="GO:0042026">
    <property type="term" value="P:protein refolding"/>
    <property type="evidence" value="ECO:0007669"/>
    <property type="project" value="TreeGrafter"/>
</dbReference>
<evidence type="ECO:0000313" key="5">
    <source>
        <dbReference type="Proteomes" id="UP000499080"/>
    </source>
</evidence>
<evidence type="ECO:0000313" key="4">
    <source>
        <dbReference type="EMBL" id="GBM91614.1"/>
    </source>
</evidence>
<comment type="similarity">
    <text evidence="1 2">Belongs to the small heat shock protein (HSP20) family.</text>
</comment>
<dbReference type="Gene3D" id="2.60.40.790">
    <property type="match status" value="1"/>
</dbReference>
<feature type="domain" description="SHSP" evidence="3">
    <location>
        <begin position="37"/>
        <end position="147"/>
    </location>
</feature>
<sequence>MFARLALDLFGPYSLGPTEGTLDDLFMLNYGSRPYTNRSPANTSNIKPDSKKSKYFKVMLNVKHFSPGDIEVKVVDNFVVIHGKHEEKADQHGFVSREFTKRYELPDDVDPETVQSSWRPDGVLTVHAPQNSVELPPNERVVPITLAKPVAIENFEKRLEAVRKACAEYRPKYAKRKIQKLF</sequence>
<dbReference type="Proteomes" id="UP000499080">
    <property type="component" value="Unassembled WGS sequence"/>
</dbReference>
<name>A0A4Y2JNV6_ARAVE</name>
<proteinExistence type="inferred from homology"/>
<dbReference type="GO" id="GO:0005737">
    <property type="term" value="C:cytoplasm"/>
    <property type="evidence" value="ECO:0007669"/>
    <property type="project" value="TreeGrafter"/>
</dbReference>
<reference evidence="4 5" key="1">
    <citation type="journal article" date="2019" name="Sci. Rep.">
        <title>Orb-weaving spider Araneus ventricosus genome elucidates the spidroin gene catalogue.</title>
        <authorList>
            <person name="Kono N."/>
            <person name="Nakamura H."/>
            <person name="Ohtoshi R."/>
            <person name="Moran D.A.P."/>
            <person name="Shinohara A."/>
            <person name="Yoshida Y."/>
            <person name="Fujiwara M."/>
            <person name="Mori M."/>
            <person name="Tomita M."/>
            <person name="Arakawa K."/>
        </authorList>
    </citation>
    <scope>NUCLEOTIDE SEQUENCE [LARGE SCALE GENOMIC DNA]</scope>
</reference>
<dbReference type="PROSITE" id="PS01031">
    <property type="entry name" value="SHSP"/>
    <property type="match status" value="1"/>
</dbReference>
<comment type="caution">
    <text evidence="4">The sequence shown here is derived from an EMBL/GenBank/DDBJ whole genome shotgun (WGS) entry which is preliminary data.</text>
</comment>
<organism evidence="4 5">
    <name type="scientific">Araneus ventricosus</name>
    <name type="common">Orbweaver spider</name>
    <name type="synonym">Epeira ventricosa</name>
    <dbReference type="NCBI Taxonomy" id="182803"/>
    <lineage>
        <taxon>Eukaryota</taxon>
        <taxon>Metazoa</taxon>
        <taxon>Ecdysozoa</taxon>
        <taxon>Arthropoda</taxon>
        <taxon>Chelicerata</taxon>
        <taxon>Arachnida</taxon>
        <taxon>Araneae</taxon>
        <taxon>Araneomorphae</taxon>
        <taxon>Entelegynae</taxon>
        <taxon>Araneoidea</taxon>
        <taxon>Araneidae</taxon>
        <taxon>Araneus</taxon>
    </lineage>
</organism>
<dbReference type="EMBL" id="BGPR01003718">
    <property type="protein sequence ID" value="GBM91614.1"/>
    <property type="molecule type" value="Genomic_DNA"/>
</dbReference>
<dbReference type="SUPFAM" id="SSF49764">
    <property type="entry name" value="HSP20-like chaperones"/>
    <property type="match status" value="1"/>
</dbReference>
<evidence type="ECO:0000256" key="2">
    <source>
        <dbReference type="RuleBase" id="RU003616"/>
    </source>
</evidence>
<keyword evidence="5" id="KW-1185">Reference proteome</keyword>
<dbReference type="PRINTS" id="PR00299">
    <property type="entry name" value="ACRYSTALLIN"/>
</dbReference>
<dbReference type="PANTHER" id="PTHR45640">
    <property type="entry name" value="HEAT SHOCK PROTEIN HSP-12.2-RELATED"/>
    <property type="match status" value="1"/>
</dbReference>
<accession>A0A4Y2JNV6</accession>
<dbReference type="InterPro" id="IPR008978">
    <property type="entry name" value="HSP20-like_chaperone"/>
</dbReference>
<dbReference type="AlphaFoldDB" id="A0A4Y2JNV6"/>
<dbReference type="InterPro" id="IPR001436">
    <property type="entry name" value="Alpha-crystallin/sHSP_animal"/>
</dbReference>
<dbReference type="GO" id="GO:0051082">
    <property type="term" value="F:unfolded protein binding"/>
    <property type="evidence" value="ECO:0007669"/>
    <property type="project" value="TreeGrafter"/>
</dbReference>
<dbReference type="PANTHER" id="PTHR45640:SF26">
    <property type="entry name" value="RE23625P"/>
    <property type="match status" value="1"/>
</dbReference>
<gene>
    <name evidence="4" type="primary">l(2)efl_4</name>
    <name evidence="4" type="ORF">AVEN_158585_1</name>
</gene>
<protein>
    <submittedName>
        <fullName evidence="4">Protein lethal(2)essential for life</fullName>
    </submittedName>
</protein>
<evidence type="ECO:0000256" key="1">
    <source>
        <dbReference type="PROSITE-ProRule" id="PRU00285"/>
    </source>
</evidence>
<dbReference type="OrthoDB" id="6368705at2759"/>
<dbReference type="CDD" id="cd06526">
    <property type="entry name" value="metazoan_ACD"/>
    <property type="match status" value="1"/>
</dbReference>
<dbReference type="Pfam" id="PF00011">
    <property type="entry name" value="HSP20"/>
    <property type="match status" value="1"/>
</dbReference>
<evidence type="ECO:0000259" key="3">
    <source>
        <dbReference type="PROSITE" id="PS01031"/>
    </source>
</evidence>